<dbReference type="Proteomes" id="UP000005237">
    <property type="component" value="Unassembled WGS sequence"/>
</dbReference>
<protein>
    <submittedName>
        <fullName evidence="2">Uncharacterized protein</fullName>
    </submittedName>
</protein>
<name>A0A8R1EI81_CAEJA</name>
<evidence type="ECO:0000256" key="1">
    <source>
        <dbReference type="SAM" id="MobiDB-lite"/>
    </source>
</evidence>
<evidence type="ECO:0000313" key="3">
    <source>
        <dbReference type="Proteomes" id="UP000005237"/>
    </source>
</evidence>
<reference evidence="3" key="1">
    <citation type="submission" date="2010-08" db="EMBL/GenBank/DDBJ databases">
        <authorList>
            <consortium name="Caenorhabditis japonica Sequencing Consortium"/>
            <person name="Wilson R.K."/>
        </authorList>
    </citation>
    <scope>NUCLEOTIDE SEQUENCE [LARGE SCALE GENOMIC DNA]</scope>
    <source>
        <strain evidence="3">DF5081</strain>
    </source>
</reference>
<accession>A0A8R1EI81</accession>
<dbReference type="AlphaFoldDB" id="A0A8R1EI81"/>
<evidence type="ECO:0000313" key="2">
    <source>
        <dbReference type="EnsemblMetazoa" id="CJA34100.1"/>
    </source>
</evidence>
<dbReference type="EnsemblMetazoa" id="CJA34100.1">
    <property type="protein sequence ID" value="CJA34100.1"/>
    <property type="gene ID" value="WBGene00209947"/>
</dbReference>
<sequence length="80" mass="8511">MADEPMEEDDSFYQPVPFSAPFVKPTSTQLPPVHEEQNDSGPDSDDSFDNFAATQSTGGSTAKSTASGTQSADSGIFFEK</sequence>
<organism evidence="2 3">
    <name type="scientific">Caenorhabditis japonica</name>
    <dbReference type="NCBI Taxonomy" id="281687"/>
    <lineage>
        <taxon>Eukaryota</taxon>
        <taxon>Metazoa</taxon>
        <taxon>Ecdysozoa</taxon>
        <taxon>Nematoda</taxon>
        <taxon>Chromadorea</taxon>
        <taxon>Rhabditida</taxon>
        <taxon>Rhabditina</taxon>
        <taxon>Rhabditomorpha</taxon>
        <taxon>Rhabditoidea</taxon>
        <taxon>Rhabditidae</taxon>
        <taxon>Peloderinae</taxon>
        <taxon>Caenorhabditis</taxon>
    </lineage>
</organism>
<keyword evidence="3" id="KW-1185">Reference proteome</keyword>
<feature type="compositionally biased region" description="Low complexity" evidence="1">
    <location>
        <begin position="52"/>
        <end position="72"/>
    </location>
</feature>
<reference evidence="2" key="2">
    <citation type="submission" date="2022-06" db="UniProtKB">
        <authorList>
            <consortium name="EnsemblMetazoa"/>
        </authorList>
    </citation>
    <scope>IDENTIFICATION</scope>
    <source>
        <strain evidence="2">DF5081</strain>
    </source>
</reference>
<proteinExistence type="predicted"/>
<feature type="region of interest" description="Disordered" evidence="1">
    <location>
        <begin position="1"/>
        <end position="80"/>
    </location>
</feature>
<feature type="compositionally biased region" description="Acidic residues" evidence="1">
    <location>
        <begin position="1"/>
        <end position="11"/>
    </location>
</feature>